<evidence type="ECO:0000256" key="13">
    <source>
        <dbReference type="RuleBase" id="RU362101"/>
    </source>
</evidence>
<evidence type="ECO:0000256" key="5">
    <source>
        <dbReference type="ARBA" id="ARBA00022475"/>
    </source>
</evidence>
<keyword evidence="8 13" id="KW-1133">Transmembrane helix</keyword>
<name>A0A1G7UXW7_9GAMM</name>
<dbReference type="PANTHER" id="PTHR40659:SF1">
    <property type="entry name" value="NICKEL_COBALT EFFLUX SYSTEM RCNA"/>
    <property type="match status" value="1"/>
</dbReference>
<dbReference type="GO" id="GO:0046583">
    <property type="term" value="F:monoatomic cation efflux transmembrane transporter activity"/>
    <property type="evidence" value="ECO:0007669"/>
    <property type="project" value="TreeGrafter"/>
</dbReference>
<evidence type="ECO:0000256" key="4">
    <source>
        <dbReference type="ARBA" id="ARBA00022448"/>
    </source>
</evidence>
<evidence type="ECO:0000256" key="12">
    <source>
        <dbReference type="ARBA" id="ARBA00023285"/>
    </source>
</evidence>
<evidence type="ECO:0000256" key="8">
    <source>
        <dbReference type="ARBA" id="ARBA00022989"/>
    </source>
</evidence>
<evidence type="ECO:0000256" key="1">
    <source>
        <dbReference type="ARBA" id="ARBA00002510"/>
    </source>
</evidence>
<dbReference type="RefSeq" id="WP_092528431.1">
    <property type="nucleotide sequence ID" value="NZ_FNCI01000017.1"/>
</dbReference>
<feature type="transmembrane region" description="Helical" evidence="13">
    <location>
        <begin position="150"/>
        <end position="167"/>
    </location>
</feature>
<feature type="transmembrane region" description="Helical" evidence="13">
    <location>
        <begin position="107"/>
        <end position="130"/>
    </location>
</feature>
<evidence type="ECO:0000313" key="15">
    <source>
        <dbReference type="Proteomes" id="UP000198641"/>
    </source>
</evidence>
<keyword evidence="3" id="KW-0171">Cobalt transport</keyword>
<evidence type="ECO:0000256" key="10">
    <source>
        <dbReference type="ARBA" id="ARBA00023112"/>
    </source>
</evidence>
<keyword evidence="12" id="KW-0170">Cobalt</keyword>
<dbReference type="EMBL" id="FNCI01000017">
    <property type="protein sequence ID" value="SDG51580.1"/>
    <property type="molecule type" value="Genomic_DNA"/>
</dbReference>
<reference evidence="14 15" key="1">
    <citation type="submission" date="2016-10" db="EMBL/GenBank/DDBJ databases">
        <authorList>
            <person name="de Groot N.N."/>
        </authorList>
    </citation>
    <scope>NUCLEOTIDE SEQUENCE [LARGE SCALE GENOMIC DNA]</scope>
    <source>
        <strain evidence="14 15">BH539</strain>
    </source>
</reference>
<keyword evidence="10" id="KW-0921">Nickel transport</keyword>
<feature type="transmembrane region" description="Helical" evidence="13">
    <location>
        <begin position="288"/>
        <end position="309"/>
    </location>
</feature>
<dbReference type="Proteomes" id="UP000198641">
    <property type="component" value="Unassembled WGS sequence"/>
</dbReference>
<feature type="transmembrane region" description="Helical" evidence="13">
    <location>
        <begin position="240"/>
        <end position="267"/>
    </location>
</feature>
<dbReference type="AlphaFoldDB" id="A0A1G7UXW7"/>
<dbReference type="GO" id="GO:0015099">
    <property type="term" value="F:nickel cation transmembrane transporter activity"/>
    <property type="evidence" value="ECO:0007669"/>
    <property type="project" value="UniProtKB-UniRule"/>
</dbReference>
<gene>
    <name evidence="14" type="ORF">SAMN05216571_1179</name>
</gene>
<sequence length="333" mass="34433">MRALIGQSPARWFAVASALALLVAVVLWCWQGGMQNLMLDIVAWQRDLHRQLTLAITALSGAPSPATWAALLSISFGYGVFHAAGPGHGKAVLSTYLLSQGGAWKRALALSAAASLLQGLVAIVLVAVLVHGLGWLTRQAMGSVAWVEQLSFLIVIGLGIWLCLNGLRRLRQARAGQETVDHSADHHVHDDACGCGHEHHLAPDRVGDWRTALGTVVAIGIRPCSGGVLLLGAASLLGQFWVGVAAVMVMAVGTALTVSSLALISVVARGWAERRMSAQSRDRLTPGLAWAAIAGGLVIVALGALLMAGGGTSPNGAPLLEGTSAKTASPFGG</sequence>
<organism evidence="14 15">
    <name type="scientific">Onishia taeanensis</name>
    <dbReference type="NCBI Taxonomy" id="284577"/>
    <lineage>
        <taxon>Bacteria</taxon>
        <taxon>Pseudomonadati</taxon>
        <taxon>Pseudomonadota</taxon>
        <taxon>Gammaproteobacteria</taxon>
        <taxon>Oceanospirillales</taxon>
        <taxon>Halomonadaceae</taxon>
        <taxon>Onishia</taxon>
    </lineage>
</organism>
<accession>A0A1G7UXW7</accession>
<evidence type="ECO:0000256" key="6">
    <source>
        <dbReference type="ARBA" id="ARBA00022596"/>
    </source>
</evidence>
<comment type="function">
    <text evidence="1">Efflux system for nickel and cobalt.</text>
</comment>
<comment type="similarity">
    <text evidence="13">Belongs to the NiCoT transporter (TC 2.A.52) family.</text>
</comment>
<dbReference type="PANTHER" id="PTHR40659">
    <property type="entry name" value="NICKEL/COBALT EFFLUX SYSTEM RCNA"/>
    <property type="match status" value="1"/>
</dbReference>
<dbReference type="GO" id="GO:0005886">
    <property type="term" value="C:plasma membrane"/>
    <property type="evidence" value="ECO:0007669"/>
    <property type="project" value="UniProtKB-SubCell"/>
</dbReference>
<comment type="subcellular location">
    <subcellularLocation>
        <location evidence="2 13">Cell membrane</location>
        <topology evidence="2 13">Multi-pass membrane protein</topology>
    </subcellularLocation>
</comment>
<evidence type="ECO:0000256" key="7">
    <source>
        <dbReference type="ARBA" id="ARBA00022692"/>
    </source>
</evidence>
<dbReference type="GO" id="GO:0032025">
    <property type="term" value="P:response to cobalt ion"/>
    <property type="evidence" value="ECO:0007669"/>
    <property type="project" value="TreeGrafter"/>
</dbReference>
<evidence type="ECO:0000256" key="11">
    <source>
        <dbReference type="ARBA" id="ARBA00023136"/>
    </source>
</evidence>
<evidence type="ECO:0000256" key="2">
    <source>
        <dbReference type="ARBA" id="ARBA00004651"/>
    </source>
</evidence>
<keyword evidence="15" id="KW-1185">Reference proteome</keyword>
<evidence type="ECO:0000313" key="14">
    <source>
        <dbReference type="EMBL" id="SDG51580.1"/>
    </source>
</evidence>
<dbReference type="InterPro" id="IPR051224">
    <property type="entry name" value="NiCoT_RcnA"/>
</dbReference>
<keyword evidence="7 13" id="KW-0812">Transmembrane</keyword>
<dbReference type="Pfam" id="PF03824">
    <property type="entry name" value="NicO"/>
    <property type="match status" value="1"/>
</dbReference>
<evidence type="ECO:0000256" key="9">
    <source>
        <dbReference type="ARBA" id="ARBA00023065"/>
    </source>
</evidence>
<dbReference type="GO" id="GO:0006824">
    <property type="term" value="P:cobalt ion transport"/>
    <property type="evidence" value="ECO:0007669"/>
    <property type="project" value="UniProtKB-KW"/>
</dbReference>
<keyword evidence="5" id="KW-1003">Cell membrane</keyword>
<protein>
    <recommendedName>
        <fullName evidence="13">Nickel/cobalt efflux system</fullName>
    </recommendedName>
</protein>
<keyword evidence="11 13" id="KW-0472">Membrane</keyword>
<dbReference type="STRING" id="284577.SAMN05216571_1179"/>
<feature type="transmembrane region" description="Helical" evidence="13">
    <location>
        <begin position="212"/>
        <end position="234"/>
    </location>
</feature>
<evidence type="ECO:0000256" key="3">
    <source>
        <dbReference type="ARBA" id="ARBA00022426"/>
    </source>
</evidence>
<dbReference type="InterPro" id="IPR011541">
    <property type="entry name" value="Ni/Co_transpt_high_affinity"/>
</dbReference>
<dbReference type="GO" id="GO:0010045">
    <property type="term" value="P:response to nickel cation"/>
    <property type="evidence" value="ECO:0007669"/>
    <property type="project" value="TreeGrafter"/>
</dbReference>
<keyword evidence="9" id="KW-0406">Ion transport</keyword>
<proteinExistence type="inferred from homology"/>
<dbReference type="OrthoDB" id="9812956at2"/>
<keyword evidence="6" id="KW-0533">Nickel</keyword>
<keyword evidence="4 13" id="KW-0813">Transport</keyword>
<feature type="transmembrane region" description="Helical" evidence="13">
    <location>
        <begin position="12"/>
        <end position="30"/>
    </location>
</feature>